<gene>
    <name evidence="1" type="ORF">SAMN05421684_4913</name>
</gene>
<evidence type="ECO:0000313" key="2">
    <source>
        <dbReference type="Proteomes" id="UP000199632"/>
    </source>
</evidence>
<organism evidence="1 2">
    <name type="scientific">Asanoa ishikariensis</name>
    <dbReference type="NCBI Taxonomy" id="137265"/>
    <lineage>
        <taxon>Bacteria</taxon>
        <taxon>Bacillati</taxon>
        <taxon>Actinomycetota</taxon>
        <taxon>Actinomycetes</taxon>
        <taxon>Micromonosporales</taxon>
        <taxon>Micromonosporaceae</taxon>
        <taxon>Asanoa</taxon>
    </lineage>
</organism>
<keyword evidence="2" id="KW-1185">Reference proteome</keyword>
<dbReference type="AlphaFoldDB" id="A0A1H3T0E2"/>
<proteinExistence type="predicted"/>
<accession>A0A1H3T0E2</accession>
<dbReference type="EMBL" id="FNQB01000003">
    <property type="protein sequence ID" value="SDZ42819.1"/>
    <property type="molecule type" value="Genomic_DNA"/>
</dbReference>
<sequence>MNIDEVSRAALSLAGVRESSRAGRLKWALDGRLVARQIDDESVVIRTDFAEREQVLRAHPTTFFVPPRFDAHMMVVARLPDADPAAVTAAIHAAWELQRSA</sequence>
<dbReference type="STRING" id="137265.SAMN05421684_4913"/>
<name>A0A1H3T0E2_9ACTN</name>
<evidence type="ECO:0000313" key="1">
    <source>
        <dbReference type="EMBL" id="SDZ42819.1"/>
    </source>
</evidence>
<reference evidence="2" key="1">
    <citation type="submission" date="2016-10" db="EMBL/GenBank/DDBJ databases">
        <authorList>
            <person name="Varghese N."/>
            <person name="Submissions S."/>
        </authorList>
    </citation>
    <scope>NUCLEOTIDE SEQUENCE [LARGE SCALE GENOMIC DNA]</scope>
    <source>
        <strain evidence="2">DSM 44718</strain>
    </source>
</reference>
<dbReference type="Proteomes" id="UP000199632">
    <property type="component" value="Unassembled WGS sequence"/>
</dbReference>
<dbReference type="OrthoDB" id="4866162at2"/>
<evidence type="ECO:0008006" key="3">
    <source>
        <dbReference type="Google" id="ProtNLM"/>
    </source>
</evidence>
<dbReference type="RefSeq" id="WP_143049861.1">
    <property type="nucleotide sequence ID" value="NZ_BOND01000004.1"/>
</dbReference>
<protein>
    <recommendedName>
        <fullName evidence="3">YjbR protein</fullName>
    </recommendedName>
</protein>